<organism evidence="5 6">
    <name type="scientific">Trichogramma brassicae</name>
    <dbReference type="NCBI Taxonomy" id="86971"/>
    <lineage>
        <taxon>Eukaryota</taxon>
        <taxon>Metazoa</taxon>
        <taxon>Ecdysozoa</taxon>
        <taxon>Arthropoda</taxon>
        <taxon>Hexapoda</taxon>
        <taxon>Insecta</taxon>
        <taxon>Pterygota</taxon>
        <taxon>Neoptera</taxon>
        <taxon>Endopterygota</taxon>
        <taxon>Hymenoptera</taxon>
        <taxon>Apocrita</taxon>
        <taxon>Proctotrupomorpha</taxon>
        <taxon>Chalcidoidea</taxon>
        <taxon>Trichogrammatidae</taxon>
        <taxon>Trichogramma</taxon>
    </lineage>
</organism>
<dbReference type="Proteomes" id="UP000479190">
    <property type="component" value="Unassembled WGS sequence"/>
</dbReference>
<feature type="domain" description="MYND-type" evidence="4">
    <location>
        <begin position="16"/>
        <end position="45"/>
    </location>
</feature>
<evidence type="ECO:0000256" key="1">
    <source>
        <dbReference type="ARBA" id="ARBA00022723"/>
    </source>
</evidence>
<reference evidence="5 6" key="1">
    <citation type="submission" date="2020-02" db="EMBL/GenBank/DDBJ databases">
        <authorList>
            <person name="Ferguson B K."/>
        </authorList>
    </citation>
    <scope>NUCLEOTIDE SEQUENCE [LARGE SCALE GENOMIC DNA]</scope>
</reference>
<evidence type="ECO:0000259" key="4">
    <source>
        <dbReference type="Pfam" id="PF01753"/>
    </source>
</evidence>
<accession>A0A6H5IGA2</accession>
<keyword evidence="6" id="KW-1185">Reference proteome</keyword>
<dbReference type="OrthoDB" id="432970at2759"/>
<dbReference type="SUPFAM" id="SSF144232">
    <property type="entry name" value="HIT/MYND zinc finger-like"/>
    <property type="match status" value="1"/>
</dbReference>
<keyword evidence="1" id="KW-0479">Metal-binding</keyword>
<dbReference type="InterPro" id="IPR002893">
    <property type="entry name" value="Znf_MYND"/>
</dbReference>
<keyword evidence="2" id="KW-0863">Zinc-finger</keyword>
<dbReference type="Pfam" id="PF01753">
    <property type="entry name" value="zf-MYND"/>
    <property type="match status" value="1"/>
</dbReference>
<evidence type="ECO:0000256" key="2">
    <source>
        <dbReference type="ARBA" id="ARBA00022771"/>
    </source>
</evidence>
<gene>
    <name evidence="5" type="ORF">TBRA_LOCUS7520</name>
</gene>
<dbReference type="AlphaFoldDB" id="A0A6H5IGA2"/>
<keyword evidence="3" id="KW-0862">Zinc</keyword>
<evidence type="ECO:0000313" key="6">
    <source>
        <dbReference type="Proteomes" id="UP000479190"/>
    </source>
</evidence>
<evidence type="ECO:0000256" key="3">
    <source>
        <dbReference type="ARBA" id="ARBA00022833"/>
    </source>
</evidence>
<dbReference type="GO" id="GO:0008270">
    <property type="term" value="F:zinc ion binding"/>
    <property type="evidence" value="ECO:0007669"/>
    <property type="project" value="UniProtKB-KW"/>
</dbReference>
<dbReference type="EMBL" id="CADCXV010000795">
    <property type="protein sequence ID" value="CAB0035632.1"/>
    <property type="molecule type" value="Genomic_DNA"/>
</dbReference>
<dbReference type="Gene3D" id="6.10.140.2220">
    <property type="match status" value="1"/>
</dbReference>
<protein>
    <recommendedName>
        <fullName evidence="4">MYND-type domain-containing protein</fullName>
    </recommendedName>
</protein>
<name>A0A6H5IGA2_9HYME</name>
<proteinExistence type="predicted"/>
<evidence type="ECO:0000313" key="5">
    <source>
        <dbReference type="EMBL" id="CAB0035632.1"/>
    </source>
</evidence>
<sequence length="133" mass="15501">MGARDNKEDREVPPRCQGCHERTAQFVCAGCGNQWYCSRECQVKNVGYRPPVMPKPRFKSAEHRKLTRSCVSFELSHAQICQICQITLAYQFPYFIFLHGFEFIFHRSLPLCRLCRAHGFSVAGWISKHPRYT</sequence>